<keyword evidence="6 12" id="KW-1003">Cell membrane</keyword>
<protein>
    <recommendedName>
        <fullName evidence="4 12">Heme exporter protein D</fullName>
    </recommendedName>
</protein>
<comment type="function">
    <text evidence="1 12">Required for the export of heme to the periplasm for the biogenesis of c-type cytochromes.</text>
</comment>
<dbReference type="InterPro" id="IPR007078">
    <property type="entry name" value="Haem_export_protD_CcmD"/>
</dbReference>
<evidence type="ECO:0000256" key="5">
    <source>
        <dbReference type="ARBA" id="ARBA00022448"/>
    </source>
</evidence>
<accession>A0A1N6FMJ8</accession>
<evidence type="ECO:0000256" key="7">
    <source>
        <dbReference type="ARBA" id="ARBA00022519"/>
    </source>
</evidence>
<evidence type="ECO:0000256" key="2">
    <source>
        <dbReference type="ARBA" id="ARBA00004377"/>
    </source>
</evidence>
<comment type="subcellular location">
    <subcellularLocation>
        <location evidence="2 12">Cell inner membrane</location>
        <topology evidence="2 12">Single-pass membrane protein</topology>
    </subcellularLocation>
</comment>
<dbReference type="Pfam" id="PF04995">
    <property type="entry name" value="CcmD"/>
    <property type="match status" value="1"/>
</dbReference>
<evidence type="ECO:0000256" key="6">
    <source>
        <dbReference type="ARBA" id="ARBA00022475"/>
    </source>
</evidence>
<evidence type="ECO:0000256" key="11">
    <source>
        <dbReference type="ARBA" id="ARBA00023136"/>
    </source>
</evidence>
<dbReference type="Proteomes" id="UP000184932">
    <property type="component" value="Unassembled WGS sequence"/>
</dbReference>
<evidence type="ECO:0000256" key="8">
    <source>
        <dbReference type="ARBA" id="ARBA00022692"/>
    </source>
</evidence>
<evidence type="ECO:0000256" key="9">
    <source>
        <dbReference type="ARBA" id="ARBA00022748"/>
    </source>
</evidence>
<dbReference type="GO" id="GO:0005886">
    <property type="term" value="C:plasma membrane"/>
    <property type="evidence" value="ECO:0007669"/>
    <property type="project" value="UniProtKB-SubCell"/>
</dbReference>
<keyword evidence="10 12" id="KW-1133">Transmembrane helix</keyword>
<sequence>MPELGKYAAEVLLAYAGSIAILAGLLWLSLRRGAQVRERLRRMEEERK</sequence>
<proteinExistence type="inferred from homology"/>
<gene>
    <name evidence="13" type="ORF">SAMN05444002_1793</name>
</gene>
<feature type="transmembrane region" description="Helical" evidence="12">
    <location>
        <begin position="12"/>
        <end position="30"/>
    </location>
</feature>
<dbReference type="GO" id="GO:0017004">
    <property type="term" value="P:cytochrome complex assembly"/>
    <property type="evidence" value="ECO:0007669"/>
    <property type="project" value="UniProtKB-KW"/>
</dbReference>
<organism evidence="13 14">
    <name type="scientific">Vannielia litorea</name>
    <dbReference type="NCBI Taxonomy" id="1217970"/>
    <lineage>
        <taxon>Bacteria</taxon>
        <taxon>Pseudomonadati</taxon>
        <taxon>Pseudomonadota</taxon>
        <taxon>Alphaproteobacteria</taxon>
        <taxon>Rhodobacterales</taxon>
        <taxon>Paracoccaceae</taxon>
        <taxon>Vannielia</taxon>
    </lineage>
</organism>
<keyword evidence="5 12" id="KW-0813">Transport</keyword>
<evidence type="ECO:0000313" key="14">
    <source>
        <dbReference type="Proteomes" id="UP000184932"/>
    </source>
</evidence>
<evidence type="ECO:0000256" key="12">
    <source>
        <dbReference type="RuleBase" id="RU363101"/>
    </source>
</evidence>
<keyword evidence="7 12" id="KW-0997">Cell inner membrane</keyword>
<evidence type="ECO:0000313" key="13">
    <source>
        <dbReference type="EMBL" id="SIN96468.1"/>
    </source>
</evidence>
<dbReference type="RefSeq" id="WP_074255890.1">
    <property type="nucleotide sequence ID" value="NZ_FSRL01000001.1"/>
</dbReference>
<evidence type="ECO:0000256" key="1">
    <source>
        <dbReference type="ARBA" id="ARBA00002442"/>
    </source>
</evidence>
<keyword evidence="11 12" id="KW-0472">Membrane</keyword>
<dbReference type="EMBL" id="FSRL01000001">
    <property type="protein sequence ID" value="SIN96468.1"/>
    <property type="molecule type" value="Genomic_DNA"/>
</dbReference>
<keyword evidence="8 12" id="KW-0812">Transmembrane</keyword>
<evidence type="ECO:0000256" key="10">
    <source>
        <dbReference type="ARBA" id="ARBA00022989"/>
    </source>
</evidence>
<dbReference type="GO" id="GO:0015886">
    <property type="term" value="P:heme transport"/>
    <property type="evidence" value="ECO:0007669"/>
    <property type="project" value="InterPro"/>
</dbReference>
<name>A0A1N6FMJ8_9RHOB</name>
<reference evidence="14" key="1">
    <citation type="submission" date="2016-11" db="EMBL/GenBank/DDBJ databases">
        <authorList>
            <person name="Varghese N."/>
            <person name="Submissions S."/>
        </authorList>
    </citation>
    <scope>NUCLEOTIDE SEQUENCE [LARGE SCALE GENOMIC DNA]</scope>
    <source>
        <strain evidence="14">DSM 29440</strain>
    </source>
</reference>
<comment type="similarity">
    <text evidence="3 12">Belongs to the CcmD/CycX/HelD family.</text>
</comment>
<dbReference type="OrthoDB" id="7874534at2"/>
<evidence type="ECO:0000256" key="3">
    <source>
        <dbReference type="ARBA" id="ARBA00008741"/>
    </source>
</evidence>
<dbReference type="NCBIfam" id="TIGR03141">
    <property type="entry name" value="cytochro_ccmD"/>
    <property type="match status" value="1"/>
</dbReference>
<evidence type="ECO:0000256" key="4">
    <source>
        <dbReference type="ARBA" id="ARBA00016461"/>
    </source>
</evidence>
<keyword evidence="14" id="KW-1185">Reference proteome</keyword>
<dbReference type="AlphaFoldDB" id="A0A1N6FMJ8"/>
<keyword evidence="9 12" id="KW-0201">Cytochrome c-type biogenesis</keyword>